<proteinExistence type="predicted"/>
<keyword evidence="3" id="KW-1185">Reference proteome</keyword>
<dbReference type="EMBL" id="ML769605">
    <property type="protein sequence ID" value="KAE9392078.1"/>
    <property type="molecule type" value="Genomic_DNA"/>
</dbReference>
<evidence type="ECO:0000313" key="3">
    <source>
        <dbReference type="Proteomes" id="UP000799118"/>
    </source>
</evidence>
<organism evidence="2 3">
    <name type="scientific">Gymnopus androsaceus JB14</name>
    <dbReference type="NCBI Taxonomy" id="1447944"/>
    <lineage>
        <taxon>Eukaryota</taxon>
        <taxon>Fungi</taxon>
        <taxon>Dikarya</taxon>
        <taxon>Basidiomycota</taxon>
        <taxon>Agaricomycotina</taxon>
        <taxon>Agaricomycetes</taxon>
        <taxon>Agaricomycetidae</taxon>
        <taxon>Agaricales</taxon>
        <taxon>Marasmiineae</taxon>
        <taxon>Omphalotaceae</taxon>
        <taxon>Gymnopus</taxon>
    </lineage>
</organism>
<sequence length="290" mass="32937">MSSRTSHPNHKSAKWIKALPFHLLYQNSNSSRFAFYCSVHFTDEPIPARLEFPRPFIPEFHPASGSTESDSHVSELHKGKDKARQSSMERDLTSVTTGTRARSRSRESDSVQLDSTNLSSSSIVIRRTRTPQRKVTTPYPRLATTTATYDSAYANYGQHKVTRKPIWAQWFLHHSTRHLQYPPPLPPGHGNPEDNTLFVLVNTDIEADIRTSCPPEVAGMPPKLSQCLTIWIWKNSLREWRSIQHGDVQLIEGEQLALNLGGRSGIEPRWVLVGSLTKKGYKKSRPMKRT</sequence>
<dbReference type="AlphaFoldDB" id="A0A6A4H329"/>
<accession>A0A6A4H329</accession>
<protein>
    <submittedName>
        <fullName evidence="2">Uncharacterized protein</fullName>
    </submittedName>
</protein>
<dbReference type="OrthoDB" id="3082292at2759"/>
<feature type="region of interest" description="Disordered" evidence="1">
    <location>
        <begin position="61"/>
        <end position="117"/>
    </location>
</feature>
<feature type="compositionally biased region" description="Basic and acidic residues" evidence="1">
    <location>
        <begin position="69"/>
        <end position="92"/>
    </location>
</feature>
<reference evidence="2" key="1">
    <citation type="journal article" date="2019" name="Environ. Microbiol.">
        <title>Fungal ecological strategies reflected in gene transcription - a case study of two litter decomposers.</title>
        <authorList>
            <person name="Barbi F."/>
            <person name="Kohler A."/>
            <person name="Barry K."/>
            <person name="Baskaran P."/>
            <person name="Daum C."/>
            <person name="Fauchery L."/>
            <person name="Ihrmark K."/>
            <person name="Kuo A."/>
            <person name="LaButti K."/>
            <person name="Lipzen A."/>
            <person name="Morin E."/>
            <person name="Grigoriev I.V."/>
            <person name="Henrissat B."/>
            <person name="Lindahl B."/>
            <person name="Martin F."/>
        </authorList>
    </citation>
    <scope>NUCLEOTIDE SEQUENCE</scope>
    <source>
        <strain evidence="2">JB14</strain>
    </source>
</reference>
<gene>
    <name evidence="2" type="ORF">BT96DRAFT_1000701</name>
</gene>
<evidence type="ECO:0000313" key="2">
    <source>
        <dbReference type="EMBL" id="KAE9392078.1"/>
    </source>
</evidence>
<dbReference type="Proteomes" id="UP000799118">
    <property type="component" value="Unassembled WGS sequence"/>
</dbReference>
<evidence type="ECO:0000256" key="1">
    <source>
        <dbReference type="SAM" id="MobiDB-lite"/>
    </source>
</evidence>
<name>A0A6A4H329_9AGAR</name>